<proteinExistence type="predicted"/>
<accession>A0A0D5CIR7</accession>
<dbReference type="Pfam" id="PF09837">
    <property type="entry name" value="DUF2064"/>
    <property type="match status" value="1"/>
</dbReference>
<dbReference type="SUPFAM" id="SSF53448">
    <property type="entry name" value="Nucleotide-diphospho-sugar transferases"/>
    <property type="match status" value="1"/>
</dbReference>
<dbReference type="RefSeq" id="WP_045528903.1">
    <property type="nucleotide sequence ID" value="NZ_CP011043.1"/>
</dbReference>
<evidence type="ECO:0000313" key="2">
    <source>
        <dbReference type="Proteomes" id="UP000032604"/>
    </source>
</evidence>
<dbReference type="InterPro" id="IPR018641">
    <property type="entry name" value="Trfase_1_rSAM/seldom-assoc"/>
</dbReference>
<dbReference type="PANTHER" id="PTHR36529:SF1">
    <property type="entry name" value="GLYCOSYLTRANSFERASE"/>
    <property type="match status" value="1"/>
</dbReference>
<organism evidence="1 2">
    <name type="scientific">Clavibacter michiganensis subsp. insidiosus</name>
    <dbReference type="NCBI Taxonomy" id="33014"/>
    <lineage>
        <taxon>Bacteria</taxon>
        <taxon>Bacillati</taxon>
        <taxon>Actinomycetota</taxon>
        <taxon>Actinomycetes</taxon>
        <taxon>Micrococcales</taxon>
        <taxon>Microbacteriaceae</taxon>
        <taxon>Clavibacter</taxon>
    </lineage>
</organism>
<dbReference type="GO" id="GO:0016740">
    <property type="term" value="F:transferase activity"/>
    <property type="evidence" value="ECO:0007669"/>
    <property type="project" value="UniProtKB-KW"/>
</dbReference>
<dbReference type="InterPro" id="IPR029044">
    <property type="entry name" value="Nucleotide-diphossugar_trans"/>
</dbReference>
<reference evidence="1 2" key="1">
    <citation type="journal article" date="2015" name="Genome Announc.">
        <title>Complete Genome Sequence of Clavibacter michiganensis subsp. insidiosus R1-1 Using PacBio Single-Molecule Real-Time Technology.</title>
        <authorList>
            <person name="Lu Y."/>
            <person name="Samac D.A."/>
            <person name="Glazebrook J."/>
            <person name="Ishimaru C.A."/>
        </authorList>
    </citation>
    <scope>NUCLEOTIDE SEQUENCE [LARGE SCALE GENOMIC DNA]</scope>
    <source>
        <strain evidence="1 2">R1-1</strain>
    </source>
</reference>
<evidence type="ECO:0000313" key="1">
    <source>
        <dbReference type="EMBL" id="AJW79563.1"/>
    </source>
</evidence>
<dbReference type="KEGG" id="cmh:VO01_10830"/>
<dbReference type="PANTHER" id="PTHR36529">
    <property type="entry name" value="SLL1095 PROTEIN"/>
    <property type="match status" value="1"/>
</dbReference>
<dbReference type="AlphaFoldDB" id="A0A0D5CIR7"/>
<keyword evidence="1" id="KW-0808">Transferase</keyword>
<protein>
    <submittedName>
        <fullName evidence="1">Glycosyltransferase</fullName>
    </submittedName>
</protein>
<sequence>MTAVVVIAKECIPGRVKTRLHPPFTLEEAAELASAALADTLAAVDDAAPARRVLLFDGTTPPAEAAGYDVIPQVAGDLDERLAAMFDALDGPVLLVGMDTPQLTADLIRPVLDSWADGARGPDAWFGPANDGGFWALGLRDPDGALVRGVPMSRDDTGAVQLSRLIDAGLDVAMLPELTDVDTVDDAREAAEAAPAHRFAHALRILKTGARTRAATTAPATSQRDPA</sequence>
<gene>
    <name evidence="1" type="ORF">VO01_10830</name>
</gene>
<name>A0A0D5CIR7_9MICO</name>
<dbReference type="EMBL" id="CP011043">
    <property type="protein sequence ID" value="AJW79563.1"/>
    <property type="molecule type" value="Genomic_DNA"/>
</dbReference>
<dbReference type="Gene3D" id="3.90.550.10">
    <property type="entry name" value="Spore Coat Polysaccharide Biosynthesis Protein SpsA, Chain A"/>
    <property type="match status" value="1"/>
</dbReference>
<dbReference type="OrthoDB" id="9798250at2"/>
<dbReference type="HOGENOM" id="CLU_075662_0_0_11"/>
<dbReference type="PATRIC" id="fig|33014.5.peg.2238"/>
<dbReference type="Proteomes" id="UP000032604">
    <property type="component" value="Chromosome"/>
</dbReference>